<name>A0ABY3SH93_9BACL</name>
<comment type="similarity">
    <text evidence="3">Belongs to the UDP-glucose/GDP-mannose dehydrogenase family.</text>
</comment>
<protein>
    <submittedName>
        <fullName evidence="5">Nucleotide sugar dehydrogenase</fullName>
    </submittedName>
</protein>
<dbReference type="PIRSF" id="PIRSF500136">
    <property type="entry name" value="UDP_ManNAc_DH"/>
    <property type="match status" value="1"/>
</dbReference>
<feature type="domain" description="UDP-glucose/GDP-mannose dehydrogenase C-terminal" evidence="4">
    <location>
        <begin position="328"/>
        <end position="423"/>
    </location>
</feature>
<dbReference type="PIRSF" id="PIRSF000124">
    <property type="entry name" value="UDPglc_GDPman_dh"/>
    <property type="match status" value="1"/>
</dbReference>
<organism evidence="5 6">
    <name type="scientific">Paenibacillus hexagrammi</name>
    <dbReference type="NCBI Taxonomy" id="2908839"/>
    <lineage>
        <taxon>Bacteria</taxon>
        <taxon>Bacillati</taxon>
        <taxon>Bacillota</taxon>
        <taxon>Bacilli</taxon>
        <taxon>Bacillales</taxon>
        <taxon>Paenibacillaceae</taxon>
        <taxon>Paenibacillus</taxon>
    </lineage>
</organism>
<dbReference type="SUPFAM" id="SSF48179">
    <property type="entry name" value="6-phosphogluconate dehydrogenase C-terminal domain-like"/>
    <property type="match status" value="1"/>
</dbReference>
<dbReference type="InterPro" id="IPR014027">
    <property type="entry name" value="UDP-Glc/GDP-Man_DH_C"/>
</dbReference>
<evidence type="ECO:0000256" key="2">
    <source>
        <dbReference type="ARBA" id="ARBA00023027"/>
    </source>
</evidence>
<dbReference type="Gene3D" id="3.40.50.720">
    <property type="entry name" value="NAD(P)-binding Rossmann-like Domain"/>
    <property type="match status" value="2"/>
</dbReference>
<dbReference type="PANTHER" id="PTHR43491">
    <property type="entry name" value="UDP-N-ACETYL-D-MANNOSAMINE DEHYDROGENASE"/>
    <property type="match status" value="1"/>
</dbReference>
<evidence type="ECO:0000256" key="3">
    <source>
        <dbReference type="PIRNR" id="PIRNR000124"/>
    </source>
</evidence>
<dbReference type="Pfam" id="PF00984">
    <property type="entry name" value="UDPG_MGDP_dh"/>
    <property type="match status" value="1"/>
</dbReference>
<evidence type="ECO:0000256" key="1">
    <source>
        <dbReference type="ARBA" id="ARBA00023002"/>
    </source>
</evidence>
<dbReference type="InterPro" id="IPR036220">
    <property type="entry name" value="UDP-Glc/GDP-Man_DH_C_sf"/>
</dbReference>
<dbReference type="InterPro" id="IPR017476">
    <property type="entry name" value="UDP-Glc/GDP-Man"/>
</dbReference>
<dbReference type="Pfam" id="PF03721">
    <property type="entry name" value="UDPG_MGDP_dh_N"/>
    <property type="match status" value="1"/>
</dbReference>
<dbReference type="InterPro" id="IPR014026">
    <property type="entry name" value="UDP-Glc/GDP-Man_DH_dimer"/>
</dbReference>
<sequence length="441" mass="48146">MTSSQDLSEAGPKVRTAAVIGLGYVGLPLALHLLSKGFRIVGYDVDSRKIATLQAGKSYIAEIEDASIQEALSTQRLVVTDRYQDMEQVDAFIVCVPTPLSDKGTPELSYLTQAAADISQLVPQGKLVVLESSTYPGTTREVVAPILESTGLTIGQDVYLAYSPERIDPGNKDYPCHKIPKVVSGMTPSCLKRVEELYDGVFPHIHSVSSVESAEMAKIMENAYRLINISFVNELAIMCDEMNLNIWEVIEAAKTKPFGFSGFYPGPGIGGHCIPVDPIYLEWKLQQLGLSSGFIQLSQSVNHRMPHYIAGQVQKHLSTRSLQETKILVYGVAYKKDIADPRESSALELLQVLHDLGANVVYHDPYIPSVKVGHTVWNSVELTPELLDETDAVILATDHSCTPLTLILEHAELVYDTRNVTHGSEGMGKARVVRLGGGGTV</sequence>
<evidence type="ECO:0000259" key="4">
    <source>
        <dbReference type="SMART" id="SM00984"/>
    </source>
</evidence>
<accession>A0ABY3SH93</accession>
<dbReference type="InterPro" id="IPR001732">
    <property type="entry name" value="UDP-Glc/GDP-Man_DH_N"/>
</dbReference>
<gene>
    <name evidence="5" type="ORF">L0M14_28335</name>
</gene>
<reference evidence="5 6" key="1">
    <citation type="journal article" date="2024" name="Int. J. Syst. Evol. Microbiol.">
        <title>Paenibacillus hexagrammi sp. nov., a novel bacterium isolated from the gut content of Hexagrammos agrammus.</title>
        <authorList>
            <person name="Jung H.K."/>
            <person name="Kim D.G."/>
            <person name="Zin H."/>
            <person name="Park J."/>
            <person name="Jung H."/>
            <person name="Kim Y.O."/>
            <person name="Kong H.J."/>
            <person name="Kim J.W."/>
            <person name="Kim Y.S."/>
        </authorList>
    </citation>
    <scope>NUCLEOTIDE SEQUENCE [LARGE SCALE GENOMIC DNA]</scope>
    <source>
        <strain evidence="5 6">YPD9-1</strain>
    </source>
</reference>
<dbReference type="PANTHER" id="PTHR43491:SF1">
    <property type="entry name" value="UDP-N-ACETYL-D-MANNOSAMINE DEHYDROGENASE"/>
    <property type="match status" value="1"/>
</dbReference>
<dbReference type="Proteomes" id="UP001649230">
    <property type="component" value="Chromosome"/>
</dbReference>
<dbReference type="NCBIfam" id="TIGR03026">
    <property type="entry name" value="NDP-sugDHase"/>
    <property type="match status" value="1"/>
</dbReference>
<dbReference type="SMART" id="SM00984">
    <property type="entry name" value="UDPG_MGDP_dh_C"/>
    <property type="match status" value="1"/>
</dbReference>
<dbReference type="InterPro" id="IPR008927">
    <property type="entry name" value="6-PGluconate_DH-like_C_sf"/>
</dbReference>
<keyword evidence="6" id="KW-1185">Reference proteome</keyword>
<dbReference type="RefSeq" id="WP_235119733.1">
    <property type="nucleotide sequence ID" value="NZ_CP090978.1"/>
</dbReference>
<proteinExistence type="inferred from homology"/>
<dbReference type="Pfam" id="PF03720">
    <property type="entry name" value="UDPG_MGDP_dh_C"/>
    <property type="match status" value="1"/>
</dbReference>
<dbReference type="SUPFAM" id="SSF52413">
    <property type="entry name" value="UDP-glucose/GDP-mannose dehydrogenase C-terminal domain"/>
    <property type="match status" value="1"/>
</dbReference>
<keyword evidence="2" id="KW-0520">NAD</keyword>
<evidence type="ECO:0000313" key="6">
    <source>
        <dbReference type="Proteomes" id="UP001649230"/>
    </source>
</evidence>
<dbReference type="EMBL" id="CP090978">
    <property type="protein sequence ID" value="UJF33374.1"/>
    <property type="molecule type" value="Genomic_DNA"/>
</dbReference>
<dbReference type="InterPro" id="IPR028359">
    <property type="entry name" value="UDP_ManNAc/GlcNAc_DH"/>
</dbReference>
<evidence type="ECO:0000313" key="5">
    <source>
        <dbReference type="EMBL" id="UJF33374.1"/>
    </source>
</evidence>
<dbReference type="InterPro" id="IPR036291">
    <property type="entry name" value="NAD(P)-bd_dom_sf"/>
</dbReference>
<keyword evidence="1" id="KW-0560">Oxidoreductase</keyword>
<dbReference type="SUPFAM" id="SSF51735">
    <property type="entry name" value="NAD(P)-binding Rossmann-fold domains"/>
    <property type="match status" value="1"/>
</dbReference>